<feature type="region of interest" description="Disordered" evidence="1">
    <location>
        <begin position="1"/>
        <end position="75"/>
    </location>
</feature>
<comment type="caution">
    <text evidence="2">The sequence shown here is derived from an EMBL/GenBank/DDBJ whole genome shotgun (WGS) entry which is preliminary data.</text>
</comment>
<evidence type="ECO:0000313" key="3">
    <source>
        <dbReference type="Proteomes" id="UP000187429"/>
    </source>
</evidence>
<name>A0A1R1XB93_9FUNG</name>
<dbReference type="AlphaFoldDB" id="A0A1R1XB93"/>
<protein>
    <submittedName>
        <fullName evidence="2">Uncharacterized protein</fullName>
    </submittedName>
</protein>
<evidence type="ECO:0000313" key="2">
    <source>
        <dbReference type="EMBL" id="OMJ11894.1"/>
    </source>
</evidence>
<evidence type="ECO:0000256" key="1">
    <source>
        <dbReference type="SAM" id="MobiDB-lite"/>
    </source>
</evidence>
<feature type="compositionally biased region" description="Acidic residues" evidence="1">
    <location>
        <begin position="26"/>
        <end position="46"/>
    </location>
</feature>
<dbReference type="Proteomes" id="UP000187429">
    <property type="component" value="Unassembled WGS sequence"/>
</dbReference>
<dbReference type="EMBL" id="LSSM01005811">
    <property type="protein sequence ID" value="OMJ11894.1"/>
    <property type="molecule type" value="Genomic_DNA"/>
</dbReference>
<keyword evidence="3" id="KW-1185">Reference proteome</keyword>
<accession>A0A1R1XB93</accession>
<proteinExistence type="predicted"/>
<reference evidence="3" key="1">
    <citation type="submission" date="2017-01" db="EMBL/GenBank/DDBJ databases">
        <authorList>
            <person name="Wang Y."/>
            <person name="White M."/>
            <person name="Kvist S."/>
            <person name="Moncalvo J.-M."/>
        </authorList>
    </citation>
    <scope>NUCLEOTIDE SEQUENCE [LARGE SCALE GENOMIC DNA]</scope>
    <source>
        <strain evidence="3">ID-206-W2</strain>
    </source>
</reference>
<organism evidence="2 3">
    <name type="scientific">Smittium culicis</name>
    <dbReference type="NCBI Taxonomy" id="133412"/>
    <lineage>
        <taxon>Eukaryota</taxon>
        <taxon>Fungi</taxon>
        <taxon>Fungi incertae sedis</taxon>
        <taxon>Zoopagomycota</taxon>
        <taxon>Kickxellomycotina</taxon>
        <taxon>Harpellomycetes</taxon>
        <taxon>Harpellales</taxon>
        <taxon>Legeriomycetaceae</taxon>
        <taxon>Smittium</taxon>
    </lineage>
</organism>
<gene>
    <name evidence="2" type="ORF">AYI69_g9656</name>
</gene>
<feature type="compositionally biased region" description="Polar residues" evidence="1">
    <location>
        <begin position="1"/>
        <end position="11"/>
    </location>
</feature>
<feature type="compositionally biased region" description="Basic and acidic residues" evidence="1">
    <location>
        <begin position="47"/>
        <end position="63"/>
    </location>
</feature>
<sequence length="129" mass="15096">MRKNIKSNLTFNKPKANPRVIHSDEGSEMEWEDGNESDFIDIEDDHEIGNNDHDSNLDRDSKSRSRIPKTPNETTRIKKEPEWFQSTKAMNSADVLFDQMIDTEYKEYQDDTAESEKVAQQLRMQSLKD</sequence>